<feature type="compositionally biased region" description="Polar residues" evidence="19">
    <location>
        <begin position="1"/>
        <end position="19"/>
    </location>
</feature>
<dbReference type="Pfam" id="PF00685">
    <property type="entry name" value="Sulfotransfer_1"/>
    <property type="match status" value="1"/>
</dbReference>
<evidence type="ECO:0000256" key="1">
    <source>
        <dbReference type="ARBA" id="ARBA00004323"/>
    </source>
</evidence>
<comment type="pathway">
    <text evidence="3">Glycan metabolism; heparan sulfate biosynthesis.</text>
</comment>
<dbReference type="EMBL" id="AP029265">
    <property type="protein sequence ID" value="BFF99343.1"/>
    <property type="molecule type" value="Genomic_DNA"/>
</dbReference>
<proteinExistence type="inferred from homology"/>
<comment type="subcellular location">
    <subcellularLocation>
        <location evidence="1">Golgi apparatus membrane</location>
        <topology evidence="1">Single-pass type II membrane protein</topology>
    </subcellularLocation>
</comment>
<evidence type="ECO:0000256" key="13">
    <source>
        <dbReference type="ARBA" id="ARBA00023157"/>
    </source>
</evidence>
<evidence type="ECO:0000259" key="22">
    <source>
        <dbReference type="Pfam" id="PF12062"/>
    </source>
</evidence>
<evidence type="ECO:0000256" key="6">
    <source>
        <dbReference type="ARBA" id="ARBA00022679"/>
    </source>
</evidence>
<keyword evidence="9" id="KW-0735">Signal-anchor</keyword>
<dbReference type="InterPro" id="IPR027417">
    <property type="entry name" value="P-loop_NTPase"/>
</dbReference>
<feature type="domain" description="Heparan sulphate-N-deacetylase deacetylase" evidence="22">
    <location>
        <begin position="465"/>
        <end position="669"/>
    </location>
</feature>
<evidence type="ECO:0000256" key="7">
    <source>
        <dbReference type="ARBA" id="ARBA00022692"/>
    </source>
</evidence>
<dbReference type="InterPro" id="IPR000863">
    <property type="entry name" value="Sulfotransferase_dom"/>
</dbReference>
<evidence type="ECO:0000259" key="21">
    <source>
        <dbReference type="Pfam" id="PF00685"/>
    </source>
</evidence>
<evidence type="ECO:0000256" key="17">
    <source>
        <dbReference type="PIRSR" id="PIRSR637359-2"/>
    </source>
</evidence>
<keyword evidence="11" id="KW-0333">Golgi apparatus</keyword>
<evidence type="ECO:0000256" key="19">
    <source>
        <dbReference type="SAM" id="MobiDB-lite"/>
    </source>
</evidence>
<keyword evidence="7 20" id="KW-0812">Transmembrane</keyword>
<feature type="binding site" evidence="17">
    <location>
        <position position="882"/>
    </location>
    <ligand>
        <name>3'-phosphoadenylyl sulfate</name>
        <dbReference type="ChEBI" id="CHEBI:58339"/>
    </ligand>
</feature>
<dbReference type="InterPro" id="IPR056793">
    <property type="entry name" value="HSNSD_N"/>
</dbReference>
<dbReference type="AlphaFoldDB" id="A0AAU9FU73"/>
<dbReference type="GO" id="GO:0000139">
    <property type="term" value="C:Golgi membrane"/>
    <property type="evidence" value="ECO:0007669"/>
    <property type="project" value="UniProtKB-SubCell"/>
</dbReference>
<keyword evidence="8" id="KW-0378">Hydrolase</keyword>
<dbReference type="InterPro" id="IPR037359">
    <property type="entry name" value="NST/OST"/>
</dbReference>
<keyword evidence="12 20" id="KW-0472">Membrane</keyword>
<feature type="disulfide bond" evidence="18">
    <location>
        <begin position="988"/>
        <end position="998"/>
    </location>
</feature>
<evidence type="ECO:0000256" key="16">
    <source>
        <dbReference type="PIRSR" id="PIRSR637359-1"/>
    </source>
</evidence>
<evidence type="ECO:0000256" key="15">
    <source>
        <dbReference type="ARBA" id="ARBA00023268"/>
    </source>
</evidence>
<feature type="binding site" evidence="17">
    <location>
        <position position="987"/>
    </location>
    <ligand>
        <name>3'-phosphoadenylyl sulfate</name>
        <dbReference type="ChEBI" id="CHEBI:58339"/>
    </ligand>
</feature>
<dbReference type="InterPro" id="IPR021930">
    <property type="entry name" value="Heparan_SO4_deacetylase_dom"/>
</dbReference>
<dbReference type="PANTHER" id="PTHR10605:SF56">
    <property type="entry name" value="BIFUNCTIONAL HEPARAN SULFATE N-DEACETYLASE_N-SULFOTRANSFERASE"/>
    <property type="match status" value="1"/>
</dbReference>
<evidence type="ECO:0000256" key="11">
    <source>
        <dbReference type="ARBA" id="ARBA00023034"/>
    </source>
</evidence>
<evidence type="ECO:0000256" key="4">
    <source>
        <dbReference type="ARBA" id="ARBA00010420"/>
    </source>
</evidence>
<accession>A0AAU9FU73</accession>
<evidence type="ECO:0000313" key="24">
    <source>
        <dbReference type="EMBL" id="BFF99343.1"/>
    </source>
</evidence>
<evidence type="ECO:0000256" key="12">
    <source>
        <dbReference type="ARBA" id="ARBA00023136"/>
    </source>
</evidence>
<dbReference type="PANTHER" id="PTHR10605">
    <property type="entry name" value="HEPARAN SULFATE SULFOTRANSFERASE"/>
    <property type="match status" value="1"/>
</dbReference>
<feature type="transmembrane region" description="Helical" evidence="20">
    <location>
        <begin position="173"/>
        <end position="191"/>
    </location>
</feature>
<feature type="region of interest" description="Disordered" evidence="19">
    <location>
        <begin position="1"/>
        <end position="22"/>
    </location>
</feature>
<name>A0AAU9FU73_DROMD</name>
<dbReference type="Gene3D" id="3.40.50.300">
    <property type="entry name" value="P-loop containing nucleotide triphosphate hydrolases"/>
    <property type="match status" value="1"/>
</dbReference>
<evidence type="ECO:0000313" key="25">
    <source>
        <dbReference type="Proteomes" id="UP001500889"/>
    </source>
</evidence>
<keyword evidence="25" id="KW-1185">Reference proteome</keyword>
<feature type="binding site" evidence="17">
    <location>
        <begin position="1003"/>
        <end position="1007"/>
    </location>
    <ligand>
        <name>3'-phosphoadenylyl sulfate</name>
        <dbReference type="ChEBI" id="CHEBI:58339"/>
    </ligand>
</feature>
<dbReference type="GO" id="GO:0019213">
    <property type="term" value="F:deacetylase activity"/>
    <property type="evidence" value="ECO:0007669"/>
    <property type="project" value="TreeGrafter"/>
</dbReference>
<feature type="domain" description="Sulfotransferase" evidence="21">
    <location>
        <begin position="759"/>
        <end position="1023"/>
    </location>
</feature>
<evidence type="ECO:0000256" key="2">
    <source>
        <dbReference type="ARBA" id="ARBA00004841"/>
    </source>
</evidence>
<keyword evidence="13 18" id="KW-1015">Disulfide bond</keyword>
<evidence type="ECO:0000256" key="18">
    <source>
        <dbReference type="PIRSR" id="PIRSR637359-3"/>
    </source>
</evidence>
<dbReference type="FunFam" id="3.40.50.300:FF:000176">
    <property type="entry name" value="bifunctional heparan sulfate N-deacetylase/N-sulfotransferase 1"/>
    <property type="match status" value="1"/>
</dbReference>
<reference evidence="24 25" key="1">
    <citation type="submission" date="2024-02" db="EMBL/GenBank/DDBJ databases">
        <title>A chromosome-level genome assembly of Drosophila madeirensis, a fruit fly species endemic to Madeira island.</title>
        <authorList>
            <person name="Tomihara K."/>
            <person name="Llopart A."/>
            <person name="Yamamoto D."/>
        </authorList>
    </citation>
    <scope>NUCLEOTIDE SEQUENCE [LARGE SCALE GENOMIC DNA]</scope>
    <source>
        <strain evidence="24 25">RF1</strain>
    </source>
</reference>
<feature type="active site" description="For sulfotransferase activity" evidence="16">
    <location>
        <position position="768"/>
    </location>
</feature>
<organism evidence="24 25">
    <name type="scientific">Drosophila madeirensis</name>
    <name type="common">Fruit fly</name>
    <dbReference type="NCBI Taxonomy" id="30013"/>
    <lineage>
        <taxon>Eukaryota</taxon>
        <taxon>Metazoa</taxon>
        <taxon>Ecdysozoa</taxon>
        <taxon>Arthropoda</taxon>
        <taxon>Hexapoda</taxon>
        <taxon>Insecta</taxon>
        <taxon>Pterygota</taxon>
        <taxon>Neoptera</taxon>
        <taxon>Endopterygota</taxon>
        <taxon>Diptera</taxon>
        <taxon>Brachycera</taxon>
        <taxon>Muscomorpha</taxon>
        <taxon>Ephydroidea</taxon>
        <taxon>Drosophilidae</taxon>
        <taxon>Drosophila</taxon>
        <taxon>Sophophora</taxon>
    </lineage>
</organism>
<dbReference type="EC" id="2.8.2.8" evidence="5"/>
<keyword evidence="10 20" id="KW-1133">Transmembrane helix</keyword>
<dbReference type="GO" id="GO:0015016">
    <property type="term" value="F:heparan sulfate N-sulfotransferase activity"/>
    <property type="evidence" value="ECO:0007669"/>
    <property type="project" value="UniProtKB-EC"/>
</dbReference>
<evidence type="ECO:0000256" key="5">
    <source>
        <dbReference type="ARBA" id="ARBA00012979"/>
    </source>
</evidence>
<sequence length="1053" mass="118996">MTISSGETTARGATTNIHHATNRSKYEKLITKPQMQRQDANAETEANESACADGNFNKHFGNGHGTGTTTDRTMLLPLEDTNAASIVTYKLKSNANGNSNGHINSGNNSSSSSNSCTSSSTSIGIASSSSSSGSSGSGNGHQGPGSGSYSMGWMCHCCNLIARRCIGFNVRRCVFALFAITMVSIFYYTHYVDTGVFNGLIQRDTHPAPIIHCRMINAAGKHVRDASPAPDHRSEARLRIDPKVLVFVETTYSGLGRDIAELLVYNRIKYKIEVAGKSLPVLTNLDKGRYGVIVFENLDKYLNMDKWNRELLDKYCREYAVGIVGFLSPSEETLVGAQLRDFPLFVNTNLRLRDASLNPGSSVLRLTRAGETAWGALPGDDWAVFQHNHSTYEPVEWAQRNTNEYPADSVGQVQLPLTTVLQDRGHLDGIQRVLFGSSLRFWLHRLVFLDALSYLSHGQLSLNLERMILVDIDDIFVGEKGTRLRPDDVRALVATQKNIAAMVPGFKFNLGFSGKYYHHGTREENLGDDFLLQNVQEFNWFSHMWKHQQPHLYDNLTLLMAEMHLNYAFAMDHNIPTDSGYSISPHHSGVYPAHELLYVAWKKVWNVKVTSTEEYPHLRPARLRRGFIHRNIMVLPRQTCGLFTHTMYIDRYPGGRDKLDESIQGGELFQTIVYNPINIFMTHMSNYGSDRLALYTFQSVIKFLQCWTNLKLASAPPIQLAEMYFQLHPEEVDPVWGNPCDDARHKKIWSKTKNCDSLPKFLVIGPQKTGTTALYTFLSMHGSIASNIASPDTFEEVQFFNGNNYYRGLDWYMDFFPSGETMAMPNSSSPMPTGQQLGSPRYMFEKSATYFDGEAVPKRTHALLPHAKIVTILISPAKRAYSWYQHQRAHGDVIANNYSFYQVITASDSAPRALKDLRNRCLNPGKYAQHLEHWLAYYPAQQVHIIDGDQLRLNPIDVMNELQRFLKVQPLLDYSNHLRYDVKKGFYCQALNEKRNKCLGKSKGRQYPTMDERSGKLLQRYYLNHNTALVKLLKKLGSRPIPQWLKEDLSTGT</sequence>
<evidence type="ECO:0000256" key="3">
    <source>
        <dbReference type="ARBA" id="ARBA00005093"/>
    </source>
</evidence>
<keyword evidence="14" id="KW-0325">Glycoprotein</keyword>
<evidence type="ECO:0000256" key="20">
    <source>
        <dbReference type="SAM" id="Phobius"/>
    </source>
</evidence>
<dbReference type="SUPFAM" id="SSF52540">
    <property type="entry name" value="P-loop containing nucleoside triphosphate hydrolases"/>
    <property type="match status" value="1"/>
</dbReference>
<dbReference type="GO" id="GO:0016787">
    <property type="term" value="F:hydrolase activity"/>
    <property type="evidence" value="ECO:0007669"/>
    <property type="project" value="UniProtKB-KW"/>
</dbReference>
<comment type="similarity">
    <text evidence="4">Belongs to the sulfotransferase 1 family. NDST subfamily.</text>
</comment>
<evidence type="ECO:0000256" key="10">
    <source>
        <dbReference type="ARBA" id="ARBA00022989"/>
    </source>
</evidence>
<keyword evidence="6" id="KW-0808">Transferase</keyword>
<keyword evidence="15" id="KW-0511">Multifunctional enzyme</keyword>
<comment type="pathway">
    <text evidence="2">Glycan metabolism; heparin biosynthesis.</text>
</comment>
<gene>
    <name evidence="24" type="ORF">DMAD_07263</name>
</gene>
<evidence type="ECO:0000259" key="23">
    <source>
        <dbReference type="Pfam" id="PF25119"/>
    </source>
</evidence>
<evidence type="ECO:0000256" key="9">
    <source>
        <dbReference type="ARBA" id="ARBA00022968"/>
    </source>
</evidence>
<evidence type="ECO:0000256" key="14">
    <source>
        <dbReference type="ARBA" id="ARBA00023180"/>
    </source>
</evidence>
<evidence type="ECO:0000256" key="8">
    <source>
        <dbReference type="ARBA" id="ARBA00022801"/>
    </source>
</evidence>
<dbReference type="Pfam" id="PF25119">
    <property type="entry name" value="HSNSD_N"/>
    <property type="match status" value="1"/>
</dbReference>
<feature type="domain" description="Heparan sulfate-N-deacetylase N-terminal" evidence="23">
    <location>
        <begin position="240"/>
        <end position="455"/>
    </location>
</feature>
<protein>
    <recommendedName>
        <fullName evidence="5">[heparan sulfate]-glucosamine N-sulfotransferase</fullName>
        <ecNumber evidence="5">2.8.2.8</ecNumber>
    </recommendedName>
</protein>
<dbReference type="Proteomes" id="UP001500889">
    <property type="component" value="Chromosome J"/>
</dbReference>
<dbReference type="Pfam" id="PF12062">
    <property type="entry name" value="HSNSD-CE"/>
    <property type="match status" value="1"/>
</dbReference>